<dbReference type="AlphaFoldDB" id="A0A7J5YKL4"/>
<keyword evidence="2" id="KW-1185">Reference proteome</keyword>
<dbReference type="OrthoDB" id="10063284at2759"/>
<name>A0A7J5YKL4_DISMA</name>
<gene>
    <name evidence="1" type="ORF">F7725_019230</name>
</gene>
<reference evidence="1 2" key="1">
    <citation type="submission" date="2020-03" db="EMBL/GenBank/DDBJ databases">
        <title>Dissostichus mawsoni Genome sequencing and assembly.</title>
        <authorList>
            <person name="Park H."/>
        </authorList>
    </citation>
    <scope>NUCLEOTIDE SEQUENCE [LARGE SCALE GENOMIC DNA]</scope>
    <source>
        <strain evidence="1">DM0001</strain>
        <tissue evidence="1">Muscle</tissue>
    </source>
</reference>
<dbReference type="EMBL" id="JAAKFY010000011">
    <property type="protein sequence ID" value="KAF3849511.1"/>
    <property type="molecule type" value="Genomic_DNA"/>
</dbReference>
<organism evidence="1 2">
    <name type="scientific">Dissostichus mawsoni</name>
    <name type="common">Antarctic cod</name>
    <dbReference type="NCBI Taxonomy" id="36200"/>
    <lineage>
        <taxon>Eukaryota</taxon>
        <taxon>Metazoa</taxon>
        <taxon>Chordata</taxon>
        <taxon>Craniata</taxon>
        <taxon>Vertebrata</taxon>
        <taxon>Euteleostomi</taxon>
        <taxon>Actinopterygii</taxon>
        <taxon>Neopterygii</taxon>
        <taxon>Teleostei</taxon>
        <taxon>Neoteleostei</taxon>
        <taxon>Acanthomorphata</taxon>
        <taxon>Eupercaria</taxon>
        <taxon>Perciformes</taxon>
        <taxon>Notothenioidei</taxon>
        <taxon>Nototheniidae</taxon>
        <taxon>Dissostichus</taxon>
    </lineage>
</organism>
<dbReference type="Proteomes" id="UP000518266">
    <property type="component" value="Unassembled WGS sequence"/>
</dbReference>
<evidence type="ECO:0000313" key="2">
    <source>
        <dbReference type="Proteomes" id="UP000518266"/>
    </source>
</evidence>
<proteinExistence type="predicted"/>
<evidence type="ECO:0000313" key="1">
    <source>
        <dbReference type="EMBL" id="KAF3849511.1"/>
    </source>
</evidence>
<comment type="caution">
    <text evidence="1">The sequence shown here is derived from an EMBL/GenBank/DDBJ whole genome shotgun (WGS) entry which is preliminary data.</text>
</comment>
<accession>A0A7J5YKL4</accession>
<protein>
    <submittedName>
        <fullName evidence="1">Uncharacterized protein</fullName>
    </submittedName>
</protein>
<sequence length="74" mass="8287">MFEAIHPNTLLQAKDEDLHQAAQRLIEDYSRDIAASFPGSCFLSEPVSGTKTKLKSVADLTRAIQIYCALQYKE</sequence>